<dbReference type="EMBL" id="QRDW01000002">
    <property type="protein sequence ID" value="RED52076.1"/>
    <property type="molecule type" value="Genomic_DNA"/>
</dbReference>
<comment type="caution">
    <text evidence="4">The sequence shown here is derived from an EMBL/GenBank/DDBJ whole genome shotgun (WGS) entry which is preliminary data.</text>
</comment>
<proteinExistence type="predicted"/>
<reference evidence="4 5" key="1">
    <citation type="submission" date="2018-07" db="EMBL/GenBank/DDBJ databases">
        <title>Genomic Encyclopedia of Type Strains, Phase III (KMG-III): the genomes of soil and plant-associated and newly described type strains.</title>
        <authorList>
            <person name="Whitman W."/>
        </authorList>
    </citation>
    <scope>NUCLEOTIDE SEQUENCE [LARGE SCALE GENOMIC DNA]</scope>
    <source>
        <strain evidence="4 5">CECT 8488</strain>
    </source>
</reference>
<dbReference type="Proteomes" id="UP000256845">
    <property type="component" value="Unassembled WGS sequence"/>
</dbReference>
<feature type="chain" id="PRO_5017741986" evidence="2">
    <location>
        <begin position="21"/>
        <end position="253"/>
    </location>
</feature>
<dbReference type="InterPro" id="IPR001638">
    <property type="entry name" value="Solute-binding_3/MltF_N"/>
</dbReference>
<dbReference type="Gene3D" id="3.40.190.10">
    <property type="entry name" value="Periplasmic binding protein-like II"/>
    <property type="match status" value="2"/>
</dbReference>
<keyword evidence="1 2" id="KW-0732">Signal</keyword>
<feature type="signal peptide" evidence="2">
    <location>
        <begin position="1"/>
        <end position="20"/>
    </location>
</feature>
<dbReference type="SUPFAM" id="SSF53850">
    <property type="entry name" value="Periplasmic binding protein-like II"/>
    <property type="match status" value="1"/>
</dbReference>
<evidence type="ECO:0000256" key="2">
    <source>
        <dbReference type="SAM" id="SignalP"/>
    </source>
</evidence>
<dbReference type="PANTHER" id="PTHR35936:SF25">
    <property type="entry name" value="ABC TRANSPORTER SUBSTRATE-BINDING PROTEIN"/>
    <property type="match status" value="1"/>
</dbReference>
<feature type="domain" description="Solute-binding protein family 3/N-terminal" evidence="3">
    <location>
        <begin position="29"/>
        <end position="237"/>
    </location>
</feature>
<name>A0A3D9HT69_9PROT</name>
<accession>A0A3D9HT69</accession>
<evidence type="ECO:0000313" key="4">
    <source>
        <dbReference type="EMBL" id="RED52076.1"/>
    </source>
</evidence>
<keyword evidence="5" id="KW-1185">Reference proteome</keyword>
<organism evidence="4 5">
    <name type="scientific">Aestuariispira insulae</name>
    <dbReference type="NCBI Taxonomy" id="1461337"/>
    <lineage>
        <taxon>Bacteria</taxon>
        <taxon>Pseudomonadati</taxon>
        <taxon>Pseudomonadota</taxon>
        <taxon>Alphaproteobacteria</taxon>
        <taxon>Rhodospirillales</taxon>
        <taxon>Kiloniellaceae</taxon>
        <taxon>Aestuariispira</taxon>
    </lineage>
</organism>
<evidence type="ECO:0000259" key="3">
    <source>
        <dbReference type="Pfam" id="PF00497"/>
    </source>
</evidence>
<gene>
    <name evidence="4" type="ORF">DFP90_10294</name>
</gene>
<dbReference type="Pfam" id="PF00497">
    <property type="entry name" value="SBP_bac_3"/>
    <property type="match status" value="1"/>
</dbReference>
<dbReference type="AlphaFoldDB" id="A0A3D9HT69"/>
<dbReference type="PANTHER" id="PTHR35936">
    <property type="entry name" value="MEMBRANE-BOUND LYTIC MUREIN TRANSGLYCOSYLASE F"/>
    <property type="match status" value="1"/>
</dbReference>
<protein>
    <submittedName>
        <fullName evidence="4">ABC-type amino acid transport substrate-binding protein</fullName>
    </submittedName>
</protein>
<sequence length="253" mass="28168">MKKRILTTFVFCLVSFAAKAETLVFASVDYIPYASAHMPEDGLLAAITREALHRSGHQLKIAYVPWRRALEGTKVGSYTGILGAFKTAEREGDYHYTEAIGRLEMVFVHKQDTAFPKTDNNLVGALRGTSLQDSLTEKGYQVDPFNDYPRGLKMAFFGRVDAILIDRLMLRHLVISDPDIAGFANDLTIAEPAHSCNILHLPISRAIKDGAALVEQINRHHKAMLEDGTIARILDRFQFPDDLEPASLNRCPG</sequence>
<evidence type="ECO:0000256" key="1">
    <source>
        <dbReference type="ARBA" id="ARBA00022729"/>
    </source>
</evidence>
<evidence type="ECO:0000313" key="5">
    <source>
        <dbReference type="Proteomes" id="UP000256845"/>
    </source>
</evidence>